<dbReference type="GO" id="GO:0004771">
    <property type="term" value="F:sterol ester esterase activity"/>
    <property type="evidence" value="ECO:0007669"/>
    <property type="project" value="EnsemblFungi"/>
</dbReference>
<proteinExistence type="predicted"/>
<keyword evidence="4" id="KW-0442">Lipid degradation</keyword>
<evidence type="ECO:0000256" key="5">
    <source>
        <dbReference type="ARBA" id="ARBA00022989"/>
    </source>
</evidence>
<dbReference type="ESTHER" id="debha-q6bpb4">
    <property type="family name" value="Acidic_Lipase"/>
</dbReference>
<dbReference type="Pfam" id="PF04083">
    <property type="entry name" value="Abhydro_lipase"/>
    <property type="match status" value="1"/>
</dbReference>
<keyword evidence="7 8" id="KW-0472">Membrane</keyword>
<dbReference type="OrthoDB" id="9974421at2759"/>
<feature type="transmembrane region" description="Helical" evidence="8">
    <location>
        <begin position="14"/>
        <end position="37"/>
    </location>
</feature>
<protein>
    <submittedName>
        <fullName evidence="10">DEHA2E14982p</fullName>
    </submittedName>
</protein>
<feature type="domain" description="Partial AB-hydrolase lipase" evidence="9">
    <location>
        <begin position="108"/>
        <end position="167"/>
    </location>
</feature>
<dbReference type="Gene3D" id="3.40.50.1820">
    <property type="entry name" value="alpha/beta hydrolase"/>
    <property type="match status" value="1"/>
</dbReference>
<gene>
    <name evidence="10" type="ordered locus">DEHA2E14982g</name>
</gene>
<dbReference type="GO" id="GO:0016125">
    <property type="term" value="P:sterol metabolic process"/>
    <property type="evidence" value="ECO:0007669"/>
    <property type="project" value="EnsemblFungi"/>
</dbReference>
<dbReference type="GO" id="GO:0005811">
    <property type="term" value="C:lipid droplet"/>
    <property type="evidence" value="ECO:0007669"/>
    <property type="project" value="EnsemblFungi"/>
</dbReference>
<dbReference type="AlphaFoldDB" id="Q6BPB4"/>
<dbReference type="Proteomes" id="UP000000599">
    <property type="component" value="Chromosome E"/>
</dbReference>
<evidence type="ECO:0000256" key="1">
    <source>
        <dbReference type="ARBA" id="ARBA00004167"/>
    </source>
</evidence>
<dbReference type="HOGENOM" id="CLU_010974_5_0_1"/>
<organism evidence="10 11">
    <name type="scientific">Debaryomyces hansenii (strain ATCC 36239 / CBS 767 / BCRC 21394 / JCM 1990 / NBRC 0083 / IGC 2968)</name>
    <name type="common">Yeast</name>
    <name type="synonym">Torulaspora hansenii</name>
    <dbReference type="NCBI Taxonomy" id="284592"/>
    <lineage>
        <taxon>Eukaryota</taxon>
        <taxon>Fungi</taxon>
        <taxon>Dikarya</taxon>
        <taxon>Ascomycota</taxon>
        <taxon>Saccharomycotina</taxon>
        <taxon>Pichiomycetes</taxon>
        <taxon>Debaryomycetaceae</taxon>
        <taxon>Debaryomyces</taxon>
    </lineage>
</organism>
<dbReference type="InterPro" id="IPR029058">
    <property type="entry name" value="AB_hydrolase_fold"/>
</dbReference>
<dbReference type="eggNOG" id="KOG2624">
    <property type="taxonomic scope" value="Eukaryota"/>
</dbReference>
<evidence type="ECO:0000256" key="8">
    <source>
        <dbReference type="SAM" id="Phobius"/>
    </source>
</evidence>
<dbReference type="SUPFAM" id="SSF53474">
    <property type="entry name" value="alpha/beta-Hydrolases"/>
    <property type="match status" value="1"/>
</dbReference>
<keyword evidence="3" id="KW-0378">Hydrolase</keyword>
<evidence type="ECO:0000313" key="11">
    <source>
        <dbReference type="Proteomes" id="UP000000599"/>
    </source>
</evidence>
<comment type="subcellular location">
    <subcellularLocation>
        <location evidence="1">Membrane</location>
        <topology evidence="1">Single-pass membrane protein</topology>
    </subcellularLocation>
</comment>
<dbReference type="STRING" id="284592.Q6BPB4"/>
<evidence type="ECO:0000256" key="6">
    <source>
        <dbReference type="ARBA" id="ARBA00023098"/>
    </source>
</evidence>
<keyword evidence="6" id="KW-0443">Lipid metabolism</keyword>
<reference evidence="10 11" key="1">
    <citation type="journal article" date="2004" name="Nature">
        <title>Genome evolution in yeasts.</title>
        <authorList>
            <consortium name="Genolevures"/>
            <person name="Dujon B."/>
            <person name="Sherman D."/>
            <person name="Fischer G."/>
            <person name="Durrens P."/>
            <person name="Casaregola S."/>
            <person name="Lafontaine I."/>
            <person name="de Montigny J."/>
            <person name="Marck C."/>
            <person name="Neuveglise C."/>
            <person name="Talla E."/>
            <person name="Goffard N."/>
            <person name="Frangeul L."/>
            <person name="Aigle M."/>
            <person name="Anthouard V."/>
            <person name="Babour A."/>
            <person name="Barbe V."/>
            <person name="Barnay S."/>
            <person name="Blanchin S."/>
            <person name="Beckerich J.M."/>
            <person name="Beyne E."/>
            <person name="Bleykasten C."/>
            <person name="Boisrame A."/>
            <person name="Boyer J."/>
            <person name="Cattolico L."/>
            <person name="Confanioleri F."/>
            <person name="de Daruvar A."/>
            <person name="Despons L."/>
            <person name="Fabre E."/>
            <person name="Fairhead C."/>
            <person name="Ferry-Dumazet H."/>
            <person name="Groppi A."/>
            <person name="Hantraye F."/>
            <person name="Hennequin C."/>
            <person name="Jauniaux N."/>
            <person name="Joyet P."/>
            <person name="Kachouri R."/>
            <person name="Kerrest A."/>
            <person name="Koszul R."/>
            <person name="Lemaire M."/>
            <person name="Lesur I."/>
            <person name="Ma L."/>
            <person name="Muller H."/>
            <person name="Nicaud J.M."/>
            <person name="Nikolski M."/>
            <person name="Oztas S."/>
            <person name="Ozier-Kalogeropoulos O."/>
            <person name="Pellenz S."/>
            <person name="Potier S."/>
            <person name="Richard G.F."/>
            <person name="Straub M.L."/>
            <person name="Suleau A."/>
            <person name="Swennene D."/>
            <person name="Tekaia F."/>
            <person name="Wesolowski-Louvel M."/>
            <person name="Westhof E."/>
            <person name="Wirth B."/>
            <person name="Zeniou-Meyer M."/>
            <person name="Zivanovic I."/>
            <person name="Bolotin-Fukuhara M."/>
            <person name="Thierry A."/>
            <person name="Bouchier C."/>
            <person name="Caudron B."/>
            <person name="Scarpelli C."/>
            <person name="Gaillardin C."/>
            <person name="Weissenbach J."/>
            <person name="Wincker P."/>
            <person name="Souciet J.L."/>
        </authorList>
    </citation>
    <scope>NUCLEOTIDE SEQUENCE [LARGE SCALE GENOMIC DNA]</scope>
    <source>
        <strain evidence="11">ATCC 36239 / CBS 767 / BCRC 21394 / JCM 1990 / NBRC 0083 / IGC 2968</strain>
    </source>
</reference>
<dbReference type="GO" id="GO:0016042">
    <property type="term" value="P:lipid catabolic process"/>
    <property type="evidence" value="ECO:0007669"/>
    <property type="project" value="UniProtKB-KW"/>
</dbReference>
<evidence type="ECO:0000256" key="3">
    <source>
        <dbReference type="ARBA" id="ARBA00022801"/>
    </source>
</evidence>
<evidence type="ECO:0000256" key="4">
    <source>
        <dbReference type="ARBA" id="ARBA00022963"/>
    </source>
</evidence>
<dbReference type="RefSeq" id="XP_459956.2">
    <property type="nucleotide sequence ID" value="XM_459956.1"/>
</dbReference>
<dbReference type="GeneID" id="2902031"/>
<evidence type="ECO:0000256" key="7">
    <source>
        <dbReference type="ARBA" id="ARBA00023136"/>
    </source>
</evidence>
<name>Q6BPB4_DEBHA</name>
<dbReference type="InParanoid" id="Q6BPB4"/>
<evidence type="ECO:0000256" key="2">
    <source>
        <dbReference type="ARBA" id="ARBA00022692"/>
    </source>
</evidence>
<dbReference type="FunCoup" id="Q6BPB4">
    <property type="interactions" value="1455"/>
</dbReference>
<dbReference type="GO" id="GO:0016020">
    <property type="term" value="C:membrane"/>
    <property type="evidence" value="ECO:0007669"/>
    <property type="project" value="UniProtKB-SubCell"/>
</dbReference>
<dbReference type="FunFam" id="3.40.50.1820:FF:000095">
    <property type="entry name" value="Triglyceride lipase-cholesterol esterase"/>
    <property type="match status" value="1"/>
</dbReference>
<keyword evidence="11" id="KW-1185">Reference proteome</keyword>
<dbReference type="OMA" id="SDIWCCQ"/>
<evidence type="ECO:0000313" key="10">
    <source>
        <dbReference type="EMBL" id="CAG88202.2"/>
    </source>
</evidence>
<sequence>MYVPLIGRLALREWLLLTLSFSLTWLEFIISIITQFLPSLVIQFFTSTTLVLYRFTSNPVNLIYSMTKGNNVDDAEKAQYKVLNYHNTSSVTRESYDQMIDLLNSNNINEMCQFFGYDVESRILKTDDNYFLTVQRICKPGSVTKRNGKVVYLHHGLLMSSEIWVTMLDKNHNLPFLLYDLGYDVWLGNNRGNKYSQKHLFHAIDSEKFWDFSMDEFALFDIPNTINFILEVTGKEKLTYIGFSQGTAQAFASVSINPELNDKIDKIIAISPATTPHGLYSKFLDIFLKASPHVVFLLFSRKILMPSVLFWSRIMYPPLFDTSIDVSNYLLFNWRSENITKIQKLSSYAHLYSTTSVKTVVHWFQIMSSKNFQMYHESKSSGIFPMSYPLKTIRVPIHLIYGTIDSLVDIDVMKGQLPEKYTTTQPVNNHEHLDNIWGFDIGEKVFKYVLQYLEQPNVFDVPLIEYKSQTNYLQASPNITQDFEDDTGSTLIGNSYSEEREVDISRRRPSTGGSVFI</sequence>
<keyword evidence="2 8" id="KW-0812">Transmembrane</keyword>
<dbReference type="VEuPathDB" id="FungiDB:DEHA2E14982g"/>
<accession>Q6BPB4</accession>
<dbReference type="InterPro" id="IPR006693">
    <property type="entry name" value="AB_hydrolase_lipase"/>
</dbReference>
<dbReference type="KEGG" id="dha:DEHA2E14982g"/>
<dbReference type="PANTHER" id="PTHR11005">
    <property type="entry name" value="LYSOSOMAL ACID LIPASE-RELATED"/>
    <property type="match status" value="1"/>
</dbReference>
<keyword evidence="5 8" id="KW-1133">Transmembrane helix</keyword>
<dbReference type="EMBL" id="CR382137">
    <property type="protein sequence ID" value="CAG88202.2"/>
    <property type="molecule type" value="Genomic_DNA"/>
</dbReference>
<evidence type="ECO:0000259" key="9">
    <source>
        <dbReference type="Pfam" id="PF04083"/>
    </source>
</evidence>